<keyword evidence="8" id="KW-0963">Cytoplasm</keyword>
<evidence type="ECO:0000256" key="4">
    <source>
        <dbReference type="ARBA" id="ARBA00022857"/>
    </source>
</evidence>
<gene>
    <name evidence="10" type="ORF">PACTADRAFT_42806</name>
</gene>
<keyword evidence="2 8" id="KW-0547">Nucleotide-binding</keyword>
<dbReference type="Proteomes" id="UP000094236">
    <property type="component" value="Unassembled WGS sequence"/>
</dbReference>
<reference evidence="11" key="1">
    <citation type="submission" date="2016-05" db="EMBL/GenBank/DDBJ databases">
        <title>Comparative genomics of biotechnologically important yeasts.</title>
        <authorList>
            <consortium name="DOE Joint Genome Institute"/>
            <person name="Riley R."/>
            <person name="Haridas S."/>
            <person name="Wolfe K.H."/>
            <person name="Lopes M.R."/>
            <person name="Hittinger C.T."/>
            <person name="Goker M."/>
            <person name="Salamov A."/>
            <person name="Wisecaver J."/>
            <person name="Long T.M."/>
            <person name="Aerts A.L."/>
            <person name="Barry K."/>
            <person name="Choi C."/>
            <person name="Clum A."/>
            <person name="Coughlan A.Y."/>
            <person name="Deshpande S."/>
            <person name="Douglass A.P."/>
            <person name="Hanson S.J."/>
            <person name="Klenk H.-P."/>
            <person name="Labutti K."/>
            <person name="Lapidus A."/>
            <person name="Lindquist E."/>
            <person name="Lipzen A."/>
            <person name="Meier-Kolthoff J.P."/>
            <person name="Ohm R.A."/>
            <person name="Otillar R.P."/>
            <person name="Pangilinan J."/>
            <person name="Peng Y."/>
            <person name="Rokas A."/>
            <person name="Rosa C.A."/>
            <person name="Scheuner C."/>
            <person name="Sibirny A.A."/>
            <person name="Slot J.C."/>
            <person name="Stielow J.B."/>
            <person name="Sun H."/>
            <person name="Kurtzman C.P."/>
            <person name="Blackwell M."/>
            <person name="Grigoriev I.V."/>
            <person name="Jeffries T.W."/>
        </authorList>
    </citation>
    <scope>NUCLEOTIDE SEQUENCE [LARGE SCALE GENOMIC DNA]</scope>
    <source>
        <strain evidence="11">NRRL Y-2460</strain>
    </source>
</reference>
<organism evidence="10 11">
    <name type="scientific">Pachysolen tannophilus NRRL Y-2460</name>
    <dbReference type="NCBI Taxonomy" id="669874"/>
    <lineage>
        <taxon>Eukaryota</taxon>
        <taxon>Fungi</taxon>
        <taxon>Dikarya</taxon>
        <taxon>Ascomycota</taxon>
        <taxon>Saccharomycotina</taxon>
        <taxon>Pichiomycetes</taxon>
        <taxon>Pachysolenaceae</taxon>
        <taxon>Pachysolen</taxon>
    </lineage>
</organism>
<dbReference type="AlphaFoldDB" id="A0A1E4TU87"/>
<evidence type="ECO:0000313" key="11">
    <source>
        <dbReference type="Proteomes" id="UP000094236"/>
    </source>
</evidence>
<evidence type="ECO:0000256" key="7">
    <source>
        <dbReference type="ARBA" id="ARBA00047472"/>
    </source>
</evidence>
<keyword evidence="6 8" id="KW-0456">Lyase</keyword>
<feature type="domain" description="YjeF C-terminal" evidence="9">
    <location>
        <begin position="11"/>
        <end position="337"/>
    </location>
</feature>
<feature type="binding site" evidence="8">
    <location>
        <begin position="189"/>
        <end position="195"/>
    </location>
    <ligand>
        <name>(6S)-NADPHX</name>
        <dbReference type="ChEBI" id="CHEBI:64076"/>
    </ligand>
</feature>
<dbReference type="Pfam" id="PF01256">
    <property type="entry name" value="Carb_kinase"/>
    <property type="match status" value="1"/>
</dbReference>
<feature type="binding site" evidence="8">
    <location>
        <position position="258"/>
    </location>
    <ligand>
        <name>(6S)-NADPHX</name>
        <dbReference type="ChEBI" id="CHEBI:64076"/>
    </ligand>
</feature>
<dbReference type="OrthoDB" id="8110916at2759"/>
<feature type="binding site" evidence="8">
    <location>
        <position position="136"/>
    </location>
    <ligand>
        <name>(6S)-NADPHX</name>
        <dbReference type="ChEBI" id="CHEBI:64076"/>
    </ligand>
</feature>
<name>A0A1E4TU87_PACTA</name>
<dbReference type="EC" id="4.2.1.93" evidence="8"/>
<dbReference type="GO" id="GO:0110051">
    <property type="term" value="P:metabolite repair"/>
    <property type="evidence" value="ECO:0007669"/>
    <property type="project" value="TreeGrafter"/>
</dbReference>
<keyword evidence="11" id="KW-1185">Reference proteome</keyword>
<evidence type="ECO:0000259" key="9">
    <source>
        <dbReference type="PROSITE" id="PS51383"/>
    </source>
</evidence>
<dbReference type="PANTHER" id="PTHR12592:SF0">
    <property type="entry name" value="ATP-DEPENDENT (S)-NAD(P)H-HYDRATE DEHYDRATASE"/>
    <property type="match status" value="1"/>
</dbReference>
<feature type="binding site" evidence="8">
    <location>
        <begin position="229"/>
        <end position="233"/>
    </location>
    <ligand>
        <name>ATP</name>
        <dbReference type="ChEBI" id="CHEBI:30616"/>
    </ligand>
</feature>
<keyword evidence="1 8" id="KW-0597">Phosphoprotein</keyword>
<evidence type="ECO:0000256" key="2">
    <source>
        <dbReference type="ARBA" id="ARBA00022741"/>
    </source>
</evidence>
<evidence type="ECO:0000256" key="5">
    <source>
        <dbReference type="ARBA" id="ARBA00023027"/>
    </source>
</evidence>
<dbReference type="GO" id="GO:0005524">
    <property type="term" value="F:ATP binding"/>
    <property type="evidence" value="ECO:0007669"/>
    <property type="project" value="UniProtKB-KW"/>
</dbReference>
<dbReference type="InterPro" id="IPR029056">
    <property type="entry name" value="Ribokinase-like"/>
</dbReference>
<evidence type="ECO:0000313" key="10">
    <source>
        <dbReference type="EMBL" id="ODV95294.1"/>
    </source>
</evidence>
<dbReference type="NCBIfam" id="TIGR00196">
    <property type="entry name" value="yjeF_cterm"/>
    <property type="match status" value="1"/>
</dbReference>
<evidence type="ECO:0000256" key="6">
    <source>
        <dbReference type="ARBA" id="ARBA00023239"/>
    </source>
</evidence>
<evidence type="ECO:0000256" key="8">
    <source>
        <dbReference type="HAMAP-Rule" id="MF_03157"/>
    </source>
</evidence>
<dbReference type="InterPro" id="IPR000631">
    <property type="entry name" value="CARKD"/>
</dbReference>
<feature type="binding site" evidence="8">
    <location>
        <begin position="248"/>
        <end position="257"/>
    </location>
    <ligand>
        <name>ATP</name>
        <dbReference type="ChEBI" id="CHEBI:30616"/>
    </ligand>
</feature>
<dbReference type="STRING" id="669874.A0A1E4TU87"/>
<dbReference type="FunFam" id="3.40.1190.20:FF:000023">
    <property type="entry name" value="ATP-dependent (S)-NAD(P)H-hydrate dehydratase"/>
    <property type="match status" value="1"/>
</dbReference>
<comment type="similarity">
    <text evidence="8">Belongs to the NnrD/CARKD family.</text>
</comment>
<dbReference type="SUPFAM" id="SSF53613">
    <property type="entry name" value="Ribokinase-like"/>
    <property type="match status" value="1"/>
</dbReference>
<dbReference type="PROSITE" id="PS51383">
    <property type="entry name" value="YJEF_C_3"/>
    <property type="match status" value="1"/>
</dbReference>
<comment type="catalytic activity">
    <reaction evidence="8">
        <text>(6S)-NADHX + ATP = ADP + phosphate + NADH + H(+)</text>
        <dbReference type="Rhea" id="RHEA:19017"/>
        <dbReference type="ChEBI" id="CHEBI:15378"/>
        <dbReference type="ChEBI" id="CHEBI:30616"/>
        <dbReference type="ChEBI" id="CHEBI:43474"/>
        <dbReference type="ChEBI" id="CHEBI:57945"/>
        <dbReference type="ChEBI" id="CHEBI:64074"/>
        <dbReference type="ChEBI" id="CHEBI:456216"/>
        <dbReference type="EC" id="4.2.1.93"/>
    </reaction>
</comment>
<dbReference type="HAMAP" id="MF_01965">
    <property type="entry name" value="NADHX_dehydratase"/>
    <property type="match status" value="1"/>
</dbReference>
<sequence length="344" mass="37667">MSLVNKSTKELISLTKKFIPPLLSKFHKGQAGRVVVIGGCEDYTGAPFFSAHASALMGCDLTHIICETLAAPIIKSYSPDLMVHPYMFEKDNIPEKYQNDDGDGGDEEGEFFLREKVMKKISQILDRVHVVVAGPGFGRDGYMLRTLELIIGEVKKRNLPLILDADALYLVSLKPEIIKGYEKAVLTPNVVEFKRLADSLGVHADDAASAADTASQISKKLGNVTIVQKGEKDIIVKGDNYVISSTTGSNKRVGGQGDSFTGVTATLLSWTESAYKPQIWEGAKTPPILTDEELIILSCFGGSTITRLSARKAFVEKGRAMQTSDLHKFIGISYHELFEIDNNH</sequence>
<keyword evidence="5 8" id="KW-0520">NAD</keyword>
<comment type="catalytic activity">
    <reaction evidence="7 8">
        <text>(6S)-NADPHX + ATP = ADP + phosphate + NADPH + H(+)</text>
        <dbReference type="Rhea" id="RHEA:32231"/>
        <dbReference type="ChEBI" id="CHEBI:15378"/>
        <dbReference type="ChEBI" id="CHEBI:30616"/>
        <dbReference type="ChEBI" id="CHEBI:43474"/>
        <dbReference type="ChEBI" id="CHEBI:57783"/>
        <dbReference type="ChEBI" id="CHEBI:64076"/>
        <dbReference type="ChEBI" id="CHEBI:456216"/>
        <dbReference type="EC" id="4.2.1.93"/>
    </reaction>
</comment>
<comment type="function">
    <text evidence="8">Catalyzes the dehydration of the S-form of NAD(P)HX at the expense of ATP, which is converted to ADP. Together with NAD(P)HX epimerase, which catalyzes the epimerization of the S- and R-forms, the enzyme allows the repair of both epimers of NAD(P)HX, a damaged form of NAD(P)H that is a result of enzymatic or heat-dependent hydration.</text>
</comment>
<dbReference type="Gene3D" id="3.40.1190.20">
    <property type="match status" value="1"/>
</dbReference>
<dbReference type="PANTHER" id="PTHR12592">
    <property type="entry name" value="ATP-DEPENDENT (S)-NAD(P)H-HYDRATE DEHYDRATASE FAMILY MEMBER"/>
    <property type="match status" value="1"/>
</dbReference>
<keyword evidence="3 8" id="KW-0067">ATP-binding</keyword>
<comment type="subcellular location">
    <subcellularLocation>
        <location evidence="8">Cytoplasm</location>
    </subcellularLocation>
</comment>
<dbReference type="GO" id="GO:0046496">
    <property type="term" value="P:nicotinamide nucleotide metabolic process"/>
    <property type="evidence" value="ECO:0007669"/>
    <property type="project" value="UniProtKB-UniRule"/>
</dbReference>
<dbReference type="GO" id="GO:0005737">
    <property type="term" value="C:cytoplasm"/>
    <property type="evidence" value="ECO:0007669"/>
    <property type="project" value="UniProtKB-SubCell"/>
</dbReference>
<dbReference type="EMBL" id="KV454014">
    <property type="protein sequence ID" value="ODV95294.1"/>
    <property type="molecule type" value="Genomic_DNA"/>
</dbReference>
<accession>A0A1E4TU87</accession>
<comment type="cofactor">
    <cofactor evidence="8">
        <name>Mg(2+)</name>
        <dbReference type="ChEBI" id="CHEBI:18420"/>
    </cofactor>
</comment>
<evidence type="ECO:0000256" key="3">
    <source>
        <dbReference type="ARBA" id="ARBA00022840"/>
    </source>
</evidence>
<proteinExistence type="inferred from homology"/>
<evidence type="ECO:0000256" key="1">
    <source>
        <dbReference type="ARBA" id="ARBA00022553"/>
    </source>
</evidence>
<protein>
    <recommendedName>
        <fullName evidence="8">ATP-dependent (S)-NAD(P)H-hydrate dehydratase</fullName>
        <ecNumber evidence="8">4.2.1.93</ecNumber>
    </recommendedName>
    <alternativeName>
        <fullName evidence="8">ATP-dependent NAD(P)HX dehydratase</fullName>
    </alternativeName>
</protein>
<dbReference type="GO" id="GO:0047453">
    <property type="term" value="F:ATP-dependent NAD(P)H-hydrate dehydratase activity"/>
    <property type="evidence" value="ECO:0007669"/>
    <property type="project" value="UniProtKB-UniRule"/>
</dbReference>
<keyword evidence="4" id="KW-0521">NADP</keyword>
<dbReference type="CDD" id="cd01171">
    <property type="entry name" value="YXKO-related"/>
    <property type="match status" value="1"/>
</dbReference>